<evidence type="ECO:0000256" key="3">
    <source>
        <dbReference type="SAM" id="MobiDB-lite"/>
    </source>
</evidence>
<dbReference type="Pfam" id="PF13805">
    <property type="entry name" value="Pil1"/>
    <property type="match status" value="1"/>
</dbReference>
<keyword evidence="5" id="KW-1185">Reference proteome</keyword>
<evidence type="ECO:0000256" key="2">
    <source>
        <dbReference type="SAM" id="Coils"/>
    </source>
</evidence>
<evidence type="ECO:0000313" key="5">
    <source>
        <dbReference type="Proteomes" id="UP000226431"/>
    </source>
</evidence>
<dbReference type="InterPro" id="IPR028245">
    <property type="entry name" value="PIL1/LSP1"/>
</dbReference>
<protein>
    <recommendedName>
        <fullName evidence="6">Sphingolipid long chain base-responsive protein LSP1</fullName>
    </recommendedName>
</protein>
<evidence type="ECO:0000256" key="1">
    <source>
        <dbReference type="ARBA" id="ARBA00022553"/>
    </source>
</evidence>
<accession>A0A2C5Y751</accession>
<keyword evidence="1" id="KW-0597">Phosphoprotein</keyword>
<dbReference type="GO" id="GO:0008289">
    <property type="term" value="F:lipid binding"/>
    <property type="evidence" value="ECO:0007669"/>
    <property type="project" value="TreeGrafter"/>
</dbReference>
<dbReference type="PANTHER" id="PTHR31962">
    <property type="entry name" value="SPHINGOLIPID LONG CHAIN BASE-RESPONSIVE PROTEIN PIL1"/>
    <property type="match status" value="1"/>
</dbReference>
<dbReference type="GO" id="GO:0036286">
    <property type="term" value="C:eisosome filament"/>
    <property type="evidence" value="ECO:0007669"/>
    <property type="project" value="TreeGrafter"/>
</dbReference>
<feature type="region of interest" description="Disordered" evidence="3">
    <location>
        <begin position="241"/>
        <end position="305"/>
    </location>
</feature>
<comment type="caution">
    <text evidence="4">The sequence shown here is derived from an EMBL/GenBank/DDBJ whole genome shotgun (WGS) entry which is preliminary data.</text>
</comment>
<dbReference type="EMBL" id="NJES01000311">
    <property type="protein sequence ID" value="PHH73888.1"/>
    <property type="molecule type" value="Genomic_DNA"/>
</dbReference>
<dbReference type="PANTHER" id="PTHR31962:SF4">
    <property type="entry name" value="PRIMARY COMPONENT OF EISOSOMES (EUROFUNG)"/>
    <property type="match status" value="1"/>
</dbReference>
<dbReference type="InterPro" id="IPR027267">
    <property type="entry name" value="AH/BAR_dom_sf"/>
</dbReference>
<feature type="compositionally biased region" description="Polar residues" evidence="3">
    <location>
        <begin position="244"/>
        <end position="254"/>
    </location>
</feature>
<sequence>MSRSSFDGGRPLAHFFGGHSRKPGTDSSVSPTRHRHSIRNQKGSKQGFSFSSLRGGSQPEPSRRISRLIKAENSLVSAHLTAGRERITIAQQLSEWGEQSGDDAISDLTDKVGVILSEIGEQEDAFAHAIDDSPGRLKAIRNTEKSVQPSRENRLKMAEELNRVKAREPDSSKVVVMEQELVRAEAENMVAEAQLTNVMRQRIKETYDSEFCATIERAEKQIILAKHGRRLLALLDDTPVVPGDNQQSYSSGPQARQVLDDCSEDMREWQPDHDTYLDSAANKPPGDEAEEAAAAALHSAEENHH</sequence>
<feature type="region of interest" description="Disordered" evidence="3">
    <location>
        <begin position="1"/>
        <end position="63"/>
    </location>
</feature>
<gene>
    <name evidence="4" type="ORF">CDD80_3508</name>
</gene>
<name>A0A2C5Y751_9HYPO</name>
<dbReference type="GO" id="GO:0006897">
    <property type="term" value="P:endocytosis"/>
    <property type="evidence" value="ECO:0007669"/>
    <property type="project" value="TreeGrafter"/>
</dbReference>
<proteinExistence type="predicted"/>
<dbReference type="STRING" id="2004952.A0A2C5Y751"/>
<dbReference type="OrthoDB" id="5599269at2759"/>
<organism evidence="4 5">
    <name type="scientific">Ophiocordyceps camponoti-rufipedis</name>
    <dbReference type="NCBI Taxonomy" id="2004952"/>
    <lineage>
        <taxon>Eukaryota</taxon>
        <taxon>Fungi</taxon>
        <taxon>Dikarya</taxon>
        <taxon>Ascomycota</taxon>
        <taxon>Pezizomycotina</taxon>
        <taxon>Sordariomycetes</taxon>
        <taxon>Hypocreomycetidae</taxon>
        <taxon>Hypocreales</taxon>
        <taxon>Ophiocordycipitaceae</taxon>
        <taxon>Ophiocordyceps</taxon>
    </lineage>
</organism>
<dbReference type="Proteomes" id="UP000226431">
    <property type="component" value="Unassembled WGS sequence"/>
</dbReference>
<feature type="compositionally biased region" description="Polar residues" evidence="3">
    <location>
        <begin position="40"/>
        <end position="55"/>
    </location>
</feature>
<dbReference type="FunFam" id="1.20.1270.60:FF:000005">
    <property type="entry name" value="Sphingolipid long chain base-responsive pil1"/>
    <property type="match status" value="1"/>
</dbReference>
<keyword evidence="2" id="KW-0175">Coiled coil</keyword>
<reference evidence="4 5" key="1">
    <citation type="submission" date="2017-06" db="EMBL/GenBank/DDBJ databases">
        <title>Ant-infecting Ophiocordyceps genomes reveal a high diversity of potential behavioral manipulation genes and a possible major role for enterotoxins.</title>
        <authorList>
            <person name="De Bekker C."/>
            <person name="Evans H.C."/>
            <person name="Brachmann A."/>
            <person name="Hughes D.P."/>
        </authorList>
    </citation>
    <scope>NUCLEOTIDE SEQUENCE [LARGE SCALE GENOMIC DNA]</scope>
    <source>
        <strain evidence="4 5">Map16</strain>
    </source>
</reference>
<evidence type="ECO:0008006" key="6">
    <source>
        <dbReference type="Google" id="ProtNLM"/>
    </source>
</evidence>
<feature type="compositionally biased region" description="Basic and acidic residues" evidence="3">
    <location>
        <begin position="264"/>
        <end position="276"/>
    </location>
</feature>
<dbReference type="Gene3D" id="1.20.1270.60">
    <property type="entry name" value="Arfaptin homology (AH) domain/BAR domain"/>
    <property type="match status" value="1"/>
</dbReference>
<dbReference type="GO" id="GO:0070941">
    <property type="term" value="P:eisosome assembly"/>
    <property type="evidence" value="ECO:0007669"/>
    <property type="project" value="TreeGrafter"/>
</dbReference>
<dbReference type="AlphaFoldDB" id="A0A2C5Y751"/>
<evidence type="ECO:0000313" key="4">
    <source>
        <dbReference type="EMBL" id="PHH73888.1"/>
    </source>
</evidence>
<feature type="coiled-coil region" evidence="2">
    <location>
        <begin position="174"/>
        <end position="201"/>
    </location>
</feature>
<dbReference type="GO" id="GO:0005886">
    <property type="term" value="C:plasma membrane"/>
    <property type="evidence" value="ECO:0007669"/>
    <property type="project" value="TreeGrafter"/>
</dbReference>